<dbReference type="GeneTree" id="ENSGT01120000274063"/>
<dbReference type="PANTHER" id="PTHR15343">
    <property type="entry name" value="CD7"/>
    <property type="match status" value="1"/>
</dbReference>
<reference evidence="2" key="4">
    <citation type="submission" date="2025-09" db="UniProtKB">
        <authorList>
            <consortium name="Ensembl"/>
        </authorList>
    </citation>
    <scope>IDENTIFICATION</scope>
</reference>
<dbReference type="SMART" id="SM00406">
    <property type="entry name" value="IGv"/>
    <property type="match status" value="1"/>
</dbReference>
<dbReference type="InterPro" id="IPR007110">
    <property type="entry name" value="Ig-like_dom"/>
</dbReference>
<keyword evidence="3" id="KW-1185">Reference proteome</keyword>
<dbReference type="InterPro" id="IPR003599">
    <property type="entry name" value="Ig_sub"/>
</dbReference>
<protein>
    <recommendedName>
        <fullName evidence="1">Ig-like domain-containing protein</fullName>
    </recommendedName>
</protein>
<dbReference type="AlphaFoldDB" id="A0A3B1JYS1"/>
<dbReference type="InterPro" id="IPR036179">
    <property type="entry name" value="Ig-like_dom_sf"/>
</dbReference>
<dbReference type="GO" id="GO:0016020">
    <property type="term" value="C:membrane"/>
    <property type="evidence" value="ECO:0007669"/>
    <property type="project" value="InterPro"/>
</dbReference>
<dbReference type="Gene3D" id="2.60.40.10">
    <property type="entry name" value="Immunoglobulins"/>
    <property type="match status" value="1"/>
</dbReference>
<reference evidence="3" key="2">
    <citation type="journal article" date="2014" name="Nat. Commun.">
        <title>The cavefish genome reveals candidate genes for eye loss.</title>
        <authorList>
            <person name="McGaugh S.E."/>
            <person name="Gross J.B."/>
            <person name="Aken B."/>
            <person name="Blin M."/>
            <person name="Borowsky R."/>
            <person name="Chalopin D."/>
            <person name="Hinaux H."/>
            <person name="Jeffery W.R."/>
            <person name="Keene A."/>
            <person name="Ma L."/>
            <person name="Minx P."/>
            <person name="Murphy D."/>
            <person name="O'Quin K.E."/>
            <person name="Retaux S."/>
            <person name="Rohner N."/>
            <person name="Searle S.M."/>
            <person name="Stahl B.A."/>
            <person name="Tabin C."/>
            <person name="Volff J.N."/>
            <person name="Yoshizawa M."/>
            <person name="Warren W.C."/>
        </authorList>
    </citation>
    <scope>NUCLEOTIDE SEQUENCE [LARGE SCALE GENOMIC DNA]</scope>
    <source>
        <strain evidence="3">female</strain>
    </source>
</reference>
<dbReference type="InParanoid" id="A0A3B1JYS1"/>
<evidence type="ECO:0000259" key="1">
    <source>
        <dbReference type="PROSITE" id="PS50835"/>
    </source>
</evidence>
<dbReference type="GO" id="GO:0038023">
    <property type="term" value="F:signaling receptor activity"/>
    <property type="evidence" value="ECO:0007669"/>
    <property type="project" value="InterPro"/>
</dbReference>
<dbReference type="GO" id="GO:0002250">
    <property type="term" value="P:adaptive immune response"/>
    <property type="evidence" value="ECO:0007669"/>
    <property type="project" value="InterPro"/>
</dbReference>
<name>A0A3B1JYS1_ASTMX</name>
<dbReference type="PANTHER" id="PTHR15343:SF0">
    <property type="entry name" value="T-CELL ANTIGEN CD7"/>
    <property type="match status" value="1"/>
</dbReference>
<evidence type="ECO:0000313" key="2">
    <source>
        <dbReference type="Ensembl" id="ENSAMXP00000047433.1"/>
    </source>
</evidence>
<evidence type="ECO:0000313" key="3">
    <source>
        <dbReference type="Proteomes" id="UP000018467"/>
    </source>
</evidence>
<dbReference type="InterPro" id="IPR013106">
    <property type="entry name" value="Ig_V-set"/>
</dbReference>
<feature type="domain" description="Ig-like" evidence="1">
    <location>
        <begin position="26"/>
        <end position="119"/>
    </location>
</feature>
<reference evidence="3" key="1">
    <citation type="submission" date="2013-03" db="EMBL/GenBank/DDBJ databases">
        <authorList>
            <person name="Jeffery W."/>
            <person name="Warren W."/>
            <person name="Wilson R.K."/>
        </authorList>
    </citation>
    <scope>NUCLEOTIDE SEQUENCE</scope>
    <source>
        <strain evidence="3">female</strain>
    </source>
</reference>
<dbReference type="CDD" id="cd00099">
    <property type="entry name" value="IgV"/>
    <property type="match status" value="1"/>
</dbReference>
<dbReference type="SUPFAM" id="SSF48726">
    <property type="entry name" value="Immunoglobulin"/>
    <property type="match status" value="1"/>
</dbReference>
<sequence length="206" mass="23292">MLSNRTVWWKKLFQNQLILMILHLLPLGSSINRRVVMKNQGESLTMTCTTTKNSNNIGLYLKARRPEKCELFYYANTKDSAASYGSAYKGRVTVSGEFEKLTVKITDLQKEDSGFYFCQYVFVNGAKVESNETDSLLLFVKGKFNLPSLQMGSRYQLTHTGASLVTAATYACCLLLFVKVSLICHLYNVVESKTVLSLNCNFICWP</sequence>
<reference evidence="2" key="3">
    <citation type="submission" date="2025-08" db="UniProtKB">
        <authorList>
            <consortium name="Ensembl"/>
        </authorList>
    </citation>
    <scope>IDENTIFICATION</scope>
</reference>
<dbReference type="Proteomes" id="UP000018467">
    <property type="component" value="Unassembled WGS sequence"/>
</dbReference>
<organism evidence="2 3">
    <name type="scientific">Astyanax mexicanus</name>
    <name type="common">Blind cave fish</name>
    <name type="synonym">Astyanax fasciatus mexicanus</name>
    <dbReference type="NCBI Taxonomy" id="7994"/>
    <lineage>
        <taxon>Eukaryota</taxon>
        <taxon>Metazoa</taxon>
        <taxon>Chordata</taxon>
        <taxon>Craniata</taxon>
        <taxon>Vertebrata</taxon>
        <taxon>Euteleostomi</taxon>
        <taxon>Actinopterygii</taxon>
        <taxon>Neopterygii</taxon>
        <taxon>Teleostei</taxon>
        <taxon>Ostariophysi</taxon>
        <taxon>Characiformes</taxon>
        <taxon>Characoidei</taxon>
        <taxon>Acestrorhamphidae</taxon>
        <taxon>Acestrorhamphinae</taxon>
        <taxon>Astyanax</taxon>
    </lineage>
</organism>
<dbReference type="Pfam" id="PF07686">
    <property type="entry name" value="V-set"/>
    <property type="match status" value="1"/>
</dbReference>
<dbReference type="InterPro" id="IPR039090">
    <property type="entry name" value="CD7"/>
</dbReference>
<accession>A0A3B1JYS1</accession>
<dbReference type="Ensembl" id="ENSAMXT00000049298.1">
    <property type="protein sequence ID" value="ENSAMXP00000047433.1"/>
    <property type="gene ID" value="ENSAMXG00000039691.1"/>
</dbReference>
<dbReference type="InterPro" id="IPR013783">
    <property type="entry name" value="Ig-like_fold"/>
</dbReference>
<proteinExistence type="predicted"/>
<dbReference type="SMART" id="SM00409">
    <property type="entry name" value="IG"/>
    <property type="match status" value="1"/>
</dbReference>
<dbReference type="PROSITE" id="PS50835">
    <property type="entry name" value="IG_LIKE"/>
    <property type="match status" value="1"/>
</dbReference>
<dbReference type="Bgee" id="ENSAMXG00000039691">
    <property type="expression patterns" value="Expressed in zone of skin and 11 other cell types or tissues"/>
</dbReference>